<accession>F0SNC8</accession>
<dbReference type="SUPFAM" id="SSF54523">
    <property type="entry name" value="Pili subunits"/>
    <property type="match status" value="1"/>
</dbReference>
<dbReference type="NCBIfam" id="TIGR04294">
    <property type="entry name" value="pre_pil_HX9DG"/>
    <property type="match status" value="1"/>
</dbReference>
<dbReference type="RefSeq" id="WP_013630875.1">
    <property type="nucleotide sequence ID" value="NC_015174.1"/>
</dbReference>
<dbReference type="InterPro" id="IPR045584">
    <property type="entry name" value="Pilin-like"/>
</dbReference>
<organism evidence="3 4">
    <name type="scientific">Rubinisphaera brasiliensis (strain ATCC 49424 / DSM 5305 / JCM 21570 / IAM 15109 / NBRC 103401 / IFAM 1448)</name>
    <name type="common">Planctomyces brasiliensis</name>
    <dbReference type="NCBI Taxonomy" id="756272"/>
    <lineage>
        <taxon>Bacteria</taxon>
        <taxon>Pseudomonadati</taxon>
        <taxon>Planctomycetota</taxon>
        <taxon>Planctomycetia</taxon>
        <taxon>Planctomycetales</taxon>
        <taxon>Planctomycetaceae</taxon>
        <taxon>Rubinisphaera</taxon>
    </lineage>
</organism>
<name>F0SNC8_RUBBR</name>
<evidence type="ECO:0000259" key="2">
    <source>
        <dbReference type="Pfam" id="PF07596"/>
    </source>
</evidence>
<dbReference type="PANTHER" id="PTHR30093">
    <property type="entry name" value="GENERAL SECRETION PATHWAY PROTEIN G"/>
    <property type="match status" value="1"/>
</dbReference>
<dbReference type="AlphaFoldDB" id="F0SNC8"/>
<keyword evidence="4" id="KW-1185">Reference proteome</keyword>
<dbReference type="STRING" id="756272.Plabr_4600"/>
<keyword evidence="1" id="KW-0812">Transmembrane</keyword>
<protein>
    <recommendedName>
        <fullName evidence="2">DUF1559 domain-containing protein</fullName>
    </recommendedName>
</protein>
<dbReference type="Pfam" id="PF07596">
    <property type="entry name" value="SBP_bac_10"/>
    <property type="match status" value="1"/>
</dbReference>
<dbReference type="HOGENOM" id="CLU_041661_0_0_0"/>
<evidence type="ECO:0000313" key="3">
    <source>
        <dbReference type="EMBL" id="ADY62171.1"/>
    </source>
</evidence>
<dbReference type="Pfam" id="PF07963">
    <property type="entry name" value="N_methyl"/>
    <property type="match status" value="1"/>
</dbReference>
<keyword evidence="1" id="KW-1133">Transmembrane helix</keyword>
<dbReference type="PROSITE" id="PS00409">
    <property type="entry name" value="PROKAR_NTER_METHYL"/>
    <property type="match status" value="1"/>
</dbReference>
<dbReference type="OrthoDB" id="247601at2"/>
<dbReference type="InterPro" id="IPR011453">
    <property type="entry name" value="DUF1559"/>
</dbReference>
<feature type="domain" description="DUF1559" evidence="2">
    <location>
        <begin position="35"/>
        <end position="299"/>
    </location>
</feature>
<reference evidence="4" key="1">
    <citation type="submission" date="2011-02" db="EMBL/GenBank/DDBJ databases">
        <title>The complete genome of Planctomyces brasiliensis DSM 5305.</title>
        <authorList>
            <person name="Lucas S."/>
            <person name="Copeland A."/>
            <person name="Lapidus A."/>
            <person name="Bruce D."/>
            <person name="Goodwin L."/>
            <person name="Pitluck S."/>
            <person name="Kyrpides N."/>
            <person name="Mavromatis K."/>
            <person name="Pagani I."/>
            <person name="Ivanova N."/>
            <person name="Ovchinnikova G."/>
            <person name="Lu M."/>
            <person name="Detter J.C."/>
            <person name="Han C."/>
            <person name="Land M."/>
            <person name="Hauser L."/>
            <person name="Markowitz V."/>
            <person name="Cheng J.-F."/>
            <person name="Hugenholtz P."/>
            <person name="Woyke T."/>
            <person name="Wu D."/>
            <person name="Tindall B."/>
            <person name="Pomrenke H.G."/>
            <person name="Brambilla E."/>
            <person name="Klenk H.-P."/>
            <person name="Eisen J.A."/>
        </authorList>
    </citation>
    <scope>NUCLEOTIDE SEQUENCE [LARGE SCALE GENOMIC DNA]</scope>
    <source>
        <strain evidence="4">ATCC 49424 / DSM 5305 / JCM 21570 / NBRC 103401 / IFAM 1448</strain>
    </source>
</reference>
<dbReference type="EMBL" id="CP002546">
    <property type="protein sequence ID" value="ADY62171.1"/>
    <property type="molecule type" value="Genomic_DNA"/>
</dbReference>
<dbReference type="Gene3D" id="3.30.700.10">
    <property type="entry name" value="Glycoprotein, Type 4 Pilin"/>
    <property type="match status" value="1"/>
</dbReference>
<dbReference type="InterPro" id="IPR027558">
    <property type="entry name" value="Pre_pil_HX9DG_C"/>
</dbReference>
<proteinExistence type="predicted"/>
<dbReference type="PANTHER" id="PTHR30093:SF2">
    <property type="entry name" value="TYPE II SECRETION SYSTEM PROTEIN H"/>
    <property type="match status" value="1"/>
</dbReference>
<evidence type="ECO:0000256" key="1">
    <source>
        <dbReference type="SAM" id="Phobius"/>
    </source>
</evidence>
<dbReference type="KEGG" id="pbs:Plabr_4600"/>
<feature type="transmembrane region" description="Helical" evidence="1">
    <location>
        <begin position="12"/>
        <end position="34"/>
    </location>
</feature>
<keyword evidence="1" id="KW-0472">Membrane</keyword>
<dbReference type="NCBIfam" id="TIGR02532">
    <property type="entry name" value="IV_pilin_GFxxxE"/>
    <property type="match status" value="1"/>
</dbReference>
<dbReference type="eggNOG" id="COG2165">
    <property type="taxonomic scope" value="Bacteria"/>
</dbReference>
<dbReference type="Proteomes" id="UP000006860">
    <property type="component" value="Chromosome"/>
</dbReference>
<evidence type="ECO:0000313" key="4">
    <source>
        <dbReference type="Proteomes" id="UP000006860"/>
    </source>
</evidence>
<sequence length="317" mass="34002">MRSCQQKRSGFTLIELLVVIAIIAILVALLLPAVQQAREAARRSSCKNNLKQVGLALHNYHDTFSVLPPGQFTRSHLAWSCMILPMLEEAALYDAIDQAGAFEASAGNDTPAWDAIPEMTTTGATPWASQVVAGFICPSDGGSDKNTRLKANISGTDYTFGKSNYVGSYSAYHNPSNATATNGNGGSDRPTVFYENSKVSFRDFTDGLSNSILVAEREMRNGSGPAGSLWVGYHSQSGSAIAVNVEEFQVRVRIERSSNDTDYNINGNSVYNASSKHSGGAQFLMGDGSVQFLSENIDLRNYAALGTIDGGEVLGEF</sequence>
<dbReference type="InterPro" id="IPR012902">
    <property type="entry name" value="N_methyl_site"/>
</dbReference>
<gene>
    <name evidence="3" type="ordered locus">Plabr_4600</name>
</gene>